<dbReference type="RefSeq" id="WP_354637493.1">
    <property type="nucleotide sequence ID" value="NZ_CP159872.1"/>
</dbReference>
<name>A0AAU8JRL2_9ACTN</name>
<reference evidence="1" key="1">
    <citation type="submission" date="2024-06" db="EMBL/GenBank/DDBJ databases">
        <title>The genome sequences of Kitasatospora sp. strain HUAS MG31.</title>
        <authorList>
            <person name="Mo P."/>
        </authorList>
    </citation>
    <scope>NUCLEOTIDE SEQUENCE</scope>
    <source>
        <strain evidence="1">HUAS MG31</strain>
    </source>
</reference>
<gene>
    <name evidence="1" type="ORF">ABWK59_01995</name>
</gene>
<dbReference type="Pfam" id="PF14078">
    <property type="entry name" value="DUF4259"/>
    <property type="match status" value="1"/>
</dbReference>
<protein>
    <submittedName>
        <fullName evidence="1">DUF4259 domain-containing protein</fullName>
    </submittedName>
</protein>
<dbReference type="KEGG" id="kcm:ABWK59_01995"/>
<sequence length="145" mass="15882">MGTWDIGPFDNDTAADFACTLDETAPDEREDLIRSTLAATVRTRDYLDSWHAEESVAAAALVAAQCPDGEPVTTTYGPSEALPCFATDLRAVAAEALDRVLAEESELAELWDDTDSGPQWRRSISDLRAILTPQPEPREDPLFEI</sequence>
<proteinExistence type="predicted"/>
<dbReference type="EMBL" id="CP159872">
    <property type="protein sequence ID" value="XCM77792.1"/>
    <property type="molecule type" value="Genomic_DNA"/>
</dbReference>
<organism evidence="1">
    <name type="scientific">Kitasatospora camelliae</name>
    <dbReference type="NCBI Taxonomy" id="3156397"/>
    <lineage>
        <taxon>Bacteria</taxon>
        <taxon>Bacillati</taxon>
        <taxon>Actinomycetota</taxon>
        <taxon>Actinomycetes</taxon>
        <taxon>Kitasatosporales</taxon>
        <taxon>Streptomycetaceae</taxon>
        <taxon>Kitasatospora</taxon>
    </lineage>
</organism>
<accession>A0AAU8JRL2</accession>
<dbReference type="InterPro" id="IPR025355">
    <property type="entry name" value="DUF4259"/>
</dbReference>
<dbReference type="AlphaFoldDB" id="A0AAU8JRL2"/>
<evidence type="ECO:0000313" key="1">
    <source>
        <dbReference type="EMBL" id="XCM77792.1"/>
    </source>
</evidence>